<organism evidence="1 2">
    <name type="scientific">Achlya hypogyna</name>
    <name type="common">Oomycete</name>
    <name type="synonym">Protoachlya hypogyna</name>
    <dbReference type="NCBI Taxonomy" id="1202772"/>
    <lineage>
        <taxon>Eukaryota</taxon>
        <taxon>Sar</taxon>
        <taxon>Stramenopiles</taxon>
        <taxon>Oomycota</taxon>
        <taxon>Saprolegniomycetes</taxon>
        <taxon>Saprolegniales</taxon>
        <taxon>Achlyaceae</taxon>
        <taxon>Achlya</taxon>
    </lineage>
</organism>
<reference evidence="1 2" key="1">
    <citation type="journal article" date="2014" name="Genome Biol. Evol.">
        <title>The secreted proteins of Achlya hypogyna and Thraustotheca clavata identify the ancestral oomycete secretome and reveal gene acquisitions by horizontal gene transfer.</title>
        <authorList>
            <person name="Misner I."/>
            <person name="Blouin N."/>
            <person name="Leonard G."/>
            <person name="Richards T.A."/>
            <person name="Lane C.E."/>
        </authorList>
    </citation>
    <scope>NUCLEOTIDE SEQUENCE [LARGE SCALE GENOMIC DNA]</scope>
    <source>
        <strain evidence="1 2">ATCC 48635</strain>
    </source>
</reference>
<dbReference type="OrthoDB" id="78798at2759"/>
<proteinExistence type="predicted"/>
<sequence length="279" mass="29661">MAVLAFSESSKWRALAQRASRVAVSGGGLVVIALLAADAIVNNWAINDFLGDGLFFTTPVVAIETLDQLPSQYAFQRGSGVEDLSNTGTWLANYTVVQLVTKSDKVYIVSGGTFPLTPATNLCPVFKGEYPADLAASTSLRLALAADTITFYRGNAISHAFSTDMTTNLGNTSMTSAQLMSLGYAAGRSAVDLRFTHKLTLKNTSDAQSLLVPYFRIFPRNFCTGCNPVAELGHSVCNMTLSYDDAAKKITVTTSAFVPGSSFELGLMMTNSAFGVVAL</sequence>
<accession>A0A1V9YW37</accession>
<evidence type="ECO:0000313" key="2">
    <source>
        <dbReference type="Proteomes" id="UP000243579"/>
    </source>
</evidence>
<gene>
    <name evidence="1" type="ORF">ACHHYP_05925</name>
</gene>
<feature type="non-terminal residue" evidence="1">
    <location>
        <position position="279"/>
    </location>
</feature>
<comment type="caution">
    <text evidence="1">The sequence shown here is derived from an EMBL/GenBank/DDBJ whole genome shotgun (WGS) entry which is preliminary data.</text>
</comment>
<protein>
    <submittedName>
        <fullName evidence="1">Uncharacterized protein</fullName>
    </submittedName>
</protein>
<dbReference type="AlphaFoldDB" id="A0A1V9YW37"/>
<dbReference type="EMBL" id="JNBR01000701">
    <property type="protein sequence ID" value="OQR89936.1"/>
    <property type="molecule type" value="Genomic_DNA"/>
</dbReference>
<dbReference type="Proteomes" id="UP000243579">
    <property type="component" value="Unassembled WGS sequence"/>
</dbReference>
<name>A0A1V9YW37_ACHHY</name>
<evidence type="ECO:0000313" key="1">
    <source>
        <dbReference type="EMBL" id="OQR89936.1"/>
    </source>
</evidence>
<keyword evidence="2" id="KW-1185">Reference proteome</keyword>